<protein>
    <submittedName>
        <fullName evidence="3">Putative PB1-F2 protein</fullName>
    </submittedName>
</protein>
<sequence length="52" mass="6199">MDHCLKTMSQVGMHKQTVSLKQWLSLKSPTQESLKTRVLKRWKLSNKQEWTN</sequence>
<name>R4P5K9_9INFA</name>
<evidence type="ECO:0000313" key="4">
    <source>
        <dbReference type="Proteomes" id="UP000113457"/>
    </source>
</evidence>
<evidence type="ECO:0000313" key="3">
    <source>
        <dbReference type="EMBL" id="AGL52578.1"/>
    </source>
</evidence>
<dbReference type="Proteomes" id="UP000113457">
    <property type="component" value="Genome"/>
</dbReference>
<accession>R4P5K9</accession>
<organism evidence="3 4">
    <name type="scientific">Influenza A virus</name>
    <name type="common">A/mallard/Interior Alaska/9BM10563R2/2009(H4N6)</name>
    <dbReference type="NCBI Taxonomy" id="1322830"/>
    <lineage>
        <taxon>Viruses</taxon>
        <taxon>Riboviria</taxon>
        <taxon>Orthornavirae</taxon>
        <taxon>Negarnaviricota</taxon>
        <taxon>Polyploviricotina</taxon>
        <taxon>Insthoviricetes</taxon>
        <taxon>Articulavirales</taxon>
        <taxon>Orthomyxoviridae</taxon>
        <taxon>Alphainfluenzavirus</taxon>
        <taxon>Alphainfluenzavirus influenzae</taxon>
        <taxon>Influenza A virus</taxon>
    </lineage>
</organism>
<keyword evidence="1" id="KW-1048">Host nucleus</keyword>
<dbReference type="Pfam" id="PF11986">
    <property type="entry name" value="PB1-F2"/>
    <property type="match status" value="1"/>
</dbReference>
<reference evidence="3 4" key="2">
    <citation type="submission" date="2013-05" db="EMBL/GenBank/DDBJ databases">
        <authorList>
            <consortium name="The NIAID Influenza Genome Sequencing Consortium"/>
        </authorList>
    </citation>
    <scope>NUCLEOTIDE SEQUENCE [LARGE SCALE GENOMIC DNA]</scope>
    <source>
        <strain evidence="3">A/mallard/Interior Alaska/9BM10563R2/2009</strain>
    </source>
</reference>
<dbReference type="EMBL" id="CY141455">
    <property type="protein sequence ID" value="AGL52578.1"/>
    <property type="molecule type" value="Viral_cRNA"/>
</dbReference>
<dbReference type="InterPro" id="IPR021045">
    <property type="entry name" value="Flu_proapoptotic_PB1-F2"/>
</dbReference>
<evidence type="ECO:0000256" key="2">
    <source>
        <dbReference type="ARBA" id="ARBA00023200"/>
    </source>
</evidence>
<reference evidence="3 4" key="1">
    <citation type="submission" date="2013-05" db="EMBL/GenBank/DDBJ databases">
        <title>The NIAID Influenza Genome Sequencing Project.</title>
        <authorList>
            <person name="Wentworth D.E."/>
            <person name="Dugan V."/>
            <person name="Halpin R."/>
            <person name="Lin X."/>
            <person name="Bera J."/>
            <person name="Ghedin E."/>
            <person name="Fedorova N."/>
            <person name="Overton L."/>
            <person name="Tsitrin T."/>
            <person name="Stockwell T."/>
            <person name="Amedeo P."/>
            <person name="Bishop B."/>
            <person name="Chen H."/>
            <person name="Edworthy P."/>
            <person name="Gupta N."/>
            <person name="Katzel D."/>
            <person name="Li K."/>
            <person name="Schobel S."/>
            <person name="Shrivastava S."/>
            <person name="Thovarai V."/>
            <person name="Wang S."/>
            <person name="Runstadler J."/>
            <person name="Bao Y."/>
            <person name="Sanders R."/>
            <person name="Dernovoy D."/>
            <person name="Kiryutin B."/>
            <person name="Lipman D.J."/>
            <person name="Tatusova T."/>
        </authorList>
    </citation>
    <scope>NUCLEOTIDE SEQUENCE [LARGE SCALE GENOMIC DNA]</scope>
    <source>
        <strain evidence="3">A/mallard/Interior Alaska/9BM10563R2/2009</strain>
    </source>
</reference>
<keyword evidence="2" id="KW-1035">Host cytoplasm</keyword>
<proteinExistence type="predicted"/>
<evidence type="ECO:0000256" key="1">
    <source>
        <dbReference type="ARBA" id="ARBA00022562"/>
    </source>
</evidence>
<gene>
    <name evidence="3" type="primary">PB1-F2</name>
</gene>